<keyword evidence="1" id="KW-0732">Signal</keyword>
<reference evidence="2" key="1">
    <citation type="submission" date="2020-08" db="EMBL/GenBank/DDBJ databases">
        <authorList>
            <person name="Cejkova D."/>
            <person name="Kubasova T."/>
            <person name="Jahodarova E."/>
            <person name="Rychlik I."/>
        </authorList>
    </citation>
    <scope>NUCLEOTIDE SEQUENCE</scope>
    <source>
        <strain evidence="2">An824</strain>
    </source>
</reference>
<feature type="chain" id="PRO_5037164194" evidence="1">
    <location>
        <begin position="21"/>
        <end position="456"/>
    </location>
</feature>
<gene>
    <name evidence="2" type="ORF">H6A34_12150</name>
</gene>
<dbReference type="Gene3D" id="2.160.20.110">
    <property type="match status" value="1"/>
</dbReference>
<reference evidence="2" key="2">
    <citation type="journal article" date="2021" name="Sci. Rep.">
        <title>The distribution of antibiotic resistance genes in chicken gut microbiota commensals.</title>
        <authorList>
            <person name="Juricova H."/>
            <person name="Matiasovicova J."/>
            <person name="Kubasova T."/>
            <person name="Cejkova D."/>
            <person name="Rychlik I."/>
        </authorList>
    </citation>
    <scope>NUCLEOTIDE SEQUENCE</scope>
    <source>
        <strain evidence="2">An824</strain>
    </source>
</reference>
<organism evidence="2 3">
    <name type="scientific">Marseilla massiliensis</name>
    <dbReference type="NCBI Taxonomy" id="1841864"/>
    <lineage>
        <taxon>Bacteria</taxon>
        <taxon>Pseudomonadati</taxon>
        <taxon>Bacteroidota</taxon>
        <taxon>Bacteroidia</taxon>
        <taxon>Bacteroidales</taxon>
        <taxon>Prevotellaceae</taxon>
        <taxon>Marseilla</taxon>
    </lineage>
</organism>
<proteinExistence type="predicted"/>
<evidence type="ECO:0000256" key="1">
    <source>
        <dbReference type="SAM" id="SignalP"/>
    </source>
</evidence>
<dbReference type="RefSeq" id="WP_205105738.1">
    <property type="nucleotide sequence ID" value="NZ_JACJJG010000103.1"/>
</dbReference>
<accession>A0A939B8Q4</accession>
<keyword evidence="3" id="KW-1185">Reference proteome</keyword>
<dbReference type="AlphaFoldDB" id="A0A939B8Q4"/>
<dbReference type="Proteomes" id="UP000706891">
    <property type="component" value="Unassembled WGS sequence"/>
</dbReference>
<comment type="caution">
    <text evidence="2">The sequence shown here is derived from an EMBL/GenBank/DDBJ whole genome shotgun (WGS) entry which is preliminary data.</text>
</comment>
<dbReference type="EMBL" id="JACJJG010000103">
    <property type="protein sequence ID" value="MBM6674623.1"/>
    <property type="molecule type" value="Genomic_DNA"/>
</dbReference>
<sequence length="456" mass="49033">MKKSLFTAALLLTAWSYAGASVNTDAAKDNYTETQWEHYAAAEFAGGTGNKDDPYLIATPEQFAKLAVEIENLAADDNNWDNMFTDGVYFLQTADLVFNNDVMGKTSWDEYGDQSGIDATGLRTFGGIGYQAGEYDYQRFSGYYDGGGHSIKGVYLKGEKSSTGLFNFTEGGEIKNLVVEDTYMSGNANVGLIVGTADGTTVINCQTSGTIYCGGSYHAGLVGTLTGGGKVLNCVTYAWTWGKNNIAGLVGSGRNTSLIQNCYFGGWLGGVGSNLASFKWWGAVCPELGKSELTTTIPDPEDPTGEGVITICENPSKAVDCFWTDTCTVRHKRLNPIKWLPAEAYNEKSNCDYGVFENCKKVALAEVSTIVDELNKKAQEIDGACQWEVGEDGLPSLVFETSTGIGSITVEGDADGVYDVFDVTGKLVMKGARGTADLDRLARGVYIMNGKKYVIK</sequence>
<evidence type="ECO:0000313" key="3">
    <source>
        <dbReference type="Proteomes" id="UP000706891"/>
    </source>
</evidence>
<name>A0A939B8Q4_9BACT</name>
<feature type="signal peptide" evidence="1">
    <location>
        <begin position="1"/>
        <end position="20"/>
    </location>
</feature>
<evidence type="ECO:0000313" key="2">
    <source>
        <dbReference type="EMBL" id="MBM6674623.1"/>
    </source>
</evidence>
<protein>
    <submittedName>
        <fullName evidence="2">Uncharacterized protein</fullName>
    </submittedName>
</protein>